<dbReference type="InterPro" id="IPR000030">
    <property type="entry name" value="PPE_dom"/>
</dbReference>
<organism evidence="4 5">
    <name type="scientific">Mycobacterium conspicuum</name>
    <dbReference type="NCBI Taxonomy" id="44010"/>
    <lineage>
        <taxon>Bacteria</taxon>
        <taxon>Bacillati</taxon>
        <taxon>Actinomycetota</taxon>
        <taxon>Actinomycetes</taxon>
        <taxon>Mycobacteriales</taxon>
        <taxon>Mycobacteriaceae</taxon>
        <taxon>Mycobacterium</taxon>
    </lineage>
</organism>
<dbReference type="PANTHER" id="PTHR46766:SF1">
    <property type="entry name" value="GLUTAMINE-RICH PROTEIN 2"/>
    <property type="match status" value="1"/>
</dbReference>
<evidence type="ECO:0000313" key="4">
    <source>
        <dbReference type="EMBL" id="BBZ38034.1"/>
    </source>
</evidence>
<keyword evidence="5" id="KW-1185">Reference proteome</keyword>
<proteinExistence type="inferred from homology"/>
<protein>
    <submittedName>
        <fullName evidence="4">Putative PPE family protein PPE63</fullName>
    </submittedName>
</protein>
<dbReference type="STRING" id="44010.AWC00_18075"/>
<dbReference type="Gene3D" id="1.20.1260.20">
    <property type="entry name" value="PPE superfamily"/>
    <property type="match status" value="1"/>
</dbReference>
<name>A0A1X1T4E5_9MYCO</name>
<dbReference type="OrthoDB" id="4749975at2"/>
<accession>A0A1X1T4E5</accession>
<dbReference type="GO" id="GO:0052572">
    <property type="term" value="P:response to host immune response"/>
    <property type="evidence" value="ECO:0007669"/>
    <property type="project" value="TreeGrafter"/>
</dbReference>
<dbReference type="Pfam" id="PF08237">
    <property type="entry name" value="PE-PPE"/>
    <property type="match status" value="1"/>
</dbReference>
<evidence type="ECO:0000256" key="1">
    <source>
        <dbReference type="ARBA" id="ARBA00010652"/>
    </source>
</evidence>
<evidence type="ECO:0000259" key="3">
    <source>
        <dbReference type="Pfam" id="PF08237"/>
    </source>
</evidence>
<sequence length="479" mass="49518">MDFLVLGPEVNSLRMFSGTGSGPMLAAASAWEGLAAELQSAATSFGSVVSGMISGPWQGPSAAAMQTAAAPYVAWLSAATSAAERSASQIRAAAGAFEVAFAATVHPAAVAANRAQLVSLVRSNLLGLNAPGIAAIEADYEQMWAQDVAAMVGYHGAASAAVGELMPWTSLQGLSQGASAAAASSVSSVSSVSSNIVRISVAPAYIFENQPWLAPLLNLPSYSVLASGVGENWFPGTTPTVVKYPATAGLISGFFKATADQSMAAGVKALNDDIMAAVTANPDGKVVVAGASLGAMTSDREQAYLVAHLDGAPSPDQLSFVEFANPERGIADTYVPAGFHVPLLGYTVQNPTSASPYNTTIIYHQYEGLSNPPDRPWNLLADANAMAGVNHYHLNTEFTSQTQVVEVSSVTNSAGGTTTTYMIPASILPMLLPLQTFGVPEPIVEHLNTVLTPMVNAGYSQYDPTGGPYFSHGQLIWPS</sequence>
<evidence type="ECO:0000259" key="2">
    <source>
        <dbReference type="Pfam" id="PF00823"/>
    </source>
</evidence>
<evidence type="ECO:0000313" key="5">
    <source>
        <dbReference type="Proteomes" id="UP000467385"/>
    </source>
</evidence>
<reference evidence="4 5" key="1">
    <citation type="journal article" date="2019" name="Emerg. Microbes Infect.">
        <title>Comprehensive subspecies identification of 175 nontuberculous mycobacteria species based on 7547 genomic profiles.</title>
        <authorList>
            <person name="Matsumoto Y."/>
            <person name="Kinjo T."/>
            <person name="Motooka D."/>
            <person name="Nabeya D."/>
            <person name="Jung N."/>
            <person name="Uechi K."/>
            <person name="Horii T."/>
            <person name="Iida T."/>
            <person name="Fujita J."/>
            <person name="Nakamura S."/>
        </authorList>
    </citation>
    <scope>NUCLEOTIDE SEQUENCE [LARGE SCALE GENOMIC DNA]</scope>
    <source>
        <strain evidence="4 5">JCM 14738</strain>
    </source>
</reference>
<comment type="similarity">
    <text evidence="1">Belongs to the mycobacterial PPE family.</text>
</comment>
<dbReference type="Proteomes" id="UP000467385">
    <property type="component" value="Chromosome"/>
</dbReference>
<feature type="domain" description="PPE" evidence="2">
    <location>
        <begin position="2"/>
        <end position="165"/>
    </location>
</feature>
<dbReference type="SUPFAM" id="SSF140459">
    <property type="entry name" value="PE/PPE dimer-like"/>
    <property type="match status" value="1"/>
</dbReference>
<dbReference type="Pfam" id="PF00823">
    <property type="entry name" value="PPE"/>
    <property type="match status" value="1"/>
</dbReference>
<dbReference type="Gene3D" id="3.40.50.1820">
    <property type="entry name" value="alpha/beta hydrolase"/>
    <property type="match status" value="1"/>
</dbReference>
<dbReference type="InterPro" id="IPR029058">
    <property type="entry name" value="AB_hydrolase_fold"/>
</dbReference>
<dbReference type="InterPro" id="IPR013228">
    <property type="entry name" value="PE-PPE_C"/>
</dbReference>
<dbReference type="InterPro" id="IPR038332">
    <property type="entry name" value="PPE_sf"/>
</dbReference>
<dbReference type="PANTHER" id="PTHR46766">
    <property type="entry name" value="GLUTAMINE-RICH PROTEIN 2"/>
    <property type="match status" value="1"/>
</dbReference>
<dbReference type="RefSeq" id="WP_085234120.1">
    <property type="nucleotide sequence ID" value="NZ_AP022613.1"/>
</dbReference>
<dbReference type="EMBL" id="AP022613">
    <property type="protein sequence ID" value="BBZ38034.1"/>
    <property type="molecule type" value="Genomic_DNA"/>
</dbReference>
<feature type="domain" description="PE-PPE" evidence="3">
    <location>
        <begin position="235"/>
        <end position="460"/>
    </location>
</feature>
<dbReference type="SUPFAM" id="SSF53474">
    <property type="entry name" value="alpha/beta-Hydrolases"/>
    <property type="match status" value="1"/>
</dbReference>
<dbReference type="FunFam" id="1.20.1260.20:FF:000001">
    <property type="entry name" value="PPE family protein PPE41"/>
    <property type="match status" value="1"/>
</dbReference>
<dbReference type="AlphaFoldDB" id="A0A1X1T4E5"/>
<gene>
    <name evidence="4" type="primary">PPE63_1</name>
    <name evidence="4" type="ORF">MCNS_10970</name>
</gene>